<dbReference type="AlphaFoldDB" id="A0A1H2YBZ4"/>
<dbReference type="Proteomes" id="UP000182589">
    <property type="component" value="Unassembled WGS sequence"/>
</dbReference>
<accession>A0A1H2YBZ4</accession>
<protein>
    <submittedName>
        <fullName evidence="1">Uncharacterized protein</fullName>
    </submittedName>
</protein>
<evidence type="ECO:0000313" key="2">
    <source>
        <dbReference type="Proteomes" id="UP000182589"/>
    </source>
</evidence>
<evidence type="ECO:0000313" key="1">
    <source>
        <dbReference type="EMBL" id="SDX02059.1"/>
    </source>
</evidence>
<name>A0A1H2YBZ4_9BACL</name>
<proteinExistence type="predicted"/>
<dbReference type="STRING" id="89784.SAMN04489725_1316"/>
<reference evidence="2" key="1">
    <citation type="submission" date="2016-10" db="EMBL/GenBank/DDBJ databases">
        <authorList>
            <person name="Varghese N."/>
        </authorList>
    </citation>
    <scope>NUCLEOTIDE SEQUENCE [LARGE SCALE GENOMIC DNA]</scope>
    <source>
        <strain evidence="2">DSM 12489</strain>
    </source>
</reference>
<keyword evidence="2" id="KW-1185">Reference proteome</keyword>
<organism evidence="1 2">
    <name type="scientific">Alicyclobacillus hesperidum</name>
    <dbReference type="NCBI Taxonomy" id="89784"/>
    <lineage>
        <taxon>Bacteria</taxon>
        <taxon>Bacillati</taxon>
        <taxon>Bacillota</taxon>
        <taxon>Bacilli</taxon>
        <taxon>Bacillales</taxon>
        <taxon>Alicyclobacillaceae</taxon>
        <taxon>Alicyclobacillus</taxon>
    </lineage>
</organism>
<dbReference type="EMBL" id="FNOJ01000031">
    <property type="protein sequence ID" value="SDX02059.1"/>
    <property type="molecule type" value="Genomic_DNA"/>
</dbReference>
<sequence length="171" mass="19974">MDLSTTTILFPASLNFIVYAWSVYYDTNKNQPPIESQVSGIWPLEERFIKLEEVWNSQVNEIGQTGVSIHEGHCLENPAHHFRALFMPGTEGDQAFYTSWKFFFEWWSYARTAYDLAITPFLDEIRLKYNSNNESLTLLILYDEPYSALRRDFVGGIAVPFEELVRNHKHL</sequence>
<gene>
    <name evidence="1" type="ORF">SAMN04489725_1316</name>
</gene>